<dbReference type="GO" id="GO:0052572">
    <property type="term" value="P:response to host immune response"/>
    <property type="evidence" value="ECO:0007669"/>
    <property type="project" value="TreeGrafter"/>
</dbReference>
<dbReference type="InterPro" id="IPR038332">
    <property type="entry name" value="PPE_sf"/>
</dbReference>
<comment type="similarity">
    <text evidence="1">Belongs to the mycobacterial PPE family.</text>
</comment>
<dbReference type="AlphaFoldDB" id="A0A0U0ZR54"/>
<accession>A0A0U0ZR54</accession>
<organism evidence="3 4">
    <name type="scientific">Mycobacteroides abscessus</name>
    <dbReference type="NCBI Taxonomy" id="36809"/>
    <lineage>
        <taxon>Bacteria</taxon>
        <taxon>Bacillati</taxon>
        <taxon>Actinomycetota</taxon>
        <taxon>Actinomycetes</taxon>
        <taxon>Mycobacteriales</taxon>
        <taxon>Mycobacteriaceae</taxon>
        <taxon>Mycobacteroides</taxon>
    </lineage>
</organism>
<evidence type="ECO:0000313" key="3">
    <source>
        <dbReference type="EMBL" id="CPV63582.1"/>
    </source>
</evidence>
<evidence type="ECO:0000259" key="2">
    <source>
        <dbReference type="Pfam" id="PF00823"/>
    </source>
</evidence>
<sequence>MTAPIWMAEPPEVHSALLSAGPGPGAMLAAAVQWQEIGNSYANTAVELAQVLAGVQAGSWQGPSASEYVAAHLPYLTWLEQAAAESSVIAAQHETTAAAYSSALAAMPTLAELAANHITHGVLVGTNFFGINTIPIALNEADYVRMWVQAAATMSAYQATTEAMTSAIPPTQQPPAILSPGGEARSDQSDIPGSPDQITKMLQGFQQWFEKMGFNPATSAVLAVIMLFLYDLLWYPYYASYLLPFLIPALSGLSGLAALMHLRPAAHGPVPEAAVSPGERPIRRPAQHVESNLAAVPLPASSVAPSGGSSAPVPTPSAPAHAVSSAPAPSAAISYAIPGLVPPGVSFGPKSTEKSSESAVDTVAAVAAARGAVAAQARRRLRGKNKAKAGGGRHEYLEETAGMGATATADVPAYAATGRGTGPLGFAGTAPAAASTRVAATVRLSSDEARQVIPMLPSTWEADGGDEN</sequence>
<dbReference type="Proteomes" id="UP000045782">
    <property type="component" value="Unassembled WGS sequence"/>
</dbReference>
<name>A0A0U0ZR54_9MYCO</name>
<evidence type="ECO:0000313" key="4">
    <source>
        <dbReference type="Proteomes" id="UP000045782"/>
    </source>
</evidence>
<dbReference type="SUPFAM" id="SSF140459">
    <property type="entry name" value="PE/PPE dimer-like"/>
    <property type="match status" value="1"/>
</dbReference>
<dbReference type="PANTHER" id="PTHR46766">
    <property type="entry name" value="GLUTAMINE-RICH PROTEIN 2"/>
    <property type="match status" value="1"/>
</dbReference>
<dbReference type="Gene3D" id="1.20.1260.20">
    <property type="entry name" value="PPE superfamily"/>
    <property type="match status" value="1"/>
</dbReference>
<reference evidence="3 4" key="1">
    <citation type="submission" date="2015-03" db="EMBL/GenBank/DDBJ databases">
        <authorList>
            <person name="Murphy D."/>
        </authorList>
    </citation>
    <scope>NUCLEOTIDE SEQUENCE [LARGE SCALE GENOMIC DNA]</scope>
    <source>
        <strain evidence="3 4">PAP088</strain>
    </source>
</reference>
<dbReference type="InterPro" id="IPR000030">
    <property type="entry name" value="PPE_dom"/>
</dbReference>
<dbReference type="RefSeq" id="WP_016341785.1">
    <property type="nucleotide sequence ID" value="NZ_AP022621.1"/>
</dbReference>
<protein>
    <submittedName>
        <fullName evidence="3">Hypothetical PPE-family protein</fullName>
    </submittedName>
</protein>
<dbReference type="FunFam" id="1.20.1260.20:FF:000001">
    <property type="entry name" value="PPE family protein PPE41"/>
    <property type="match status" value="1"/>
</dbReference>
<dbReference type="Pfam" id="PF00823">
    <property type="entry name" value="PPE"/>
    <property type="match status" value="1"/>
</dbReference>
<evidence type="ECO:0000256" key="1">
    <source>
        <dbReference type="ARBA" id="ARBA00010652"/>
    </source>
</evidence>
<feature type="domain" description="PPE" evidence="2">
    <location>
        <begin position="6"/>
        <end position="168"/>
    </location>
</feature>
<gene>
    <name evidence="3" type="ORF">ERS075579_03606</name>
</gene>
<dbReference type="EMBL" id="CSWP01000007">
    <property type="protein sequence ID" value="CPV63582.1"/>
    <property type="molecule type" value="Genomic_DNA"/>
</dbReference>
<dbReference type="PANTHER" id="PTHR46766:SF1">
    <property type="entry name" value="GLUTAMINE-RICH PROTEIN 2"/>
    <property type="match status" value="1"/>
</dbReference>
<proteinExistence type="inferred from homology"/>